<name>A0A4Q4TJU3_9PEZI</name>
<proteinExistence type="predicted"/>
<dbReference type="OrthoDB" id="4736926at2759"/>
<feature type="region of interest" description="Disordered" evidence="1">
    <location>
        <begin position="1"/>
        <end position="44"/>
    </location>
</feature>
<feature type="compositionally biased region" description="Basic residues" evidence="1">
    <location>
        <begin position="1"/>
        <end position="18"/>
    </location>
</feature>
<feature type="compositionally biased region" description="Basic residues" evidence="1">
    <location>
        <begin position="655"/>
        <end position="664"/>
    </location>
</feature>
<dbReference type="AlphaFoldDB" id="A0A4Q4TJU3"/>
<keyword evidence="3" id="KW-1185">Reference proteome</keyword>
<feature type="region of interest" description="Disordered" evidence="1">
    <location>
        <begin position="511"/>
        <end position="565"/>
    </location>
</feature>
<evidence type="ECO:0000313" key="2">
    <source>
        <dbReference type="EMBL" id="RYP05543.1"/>
    </source>
</evidence>
<feature type="region of interest" description="Disordered" evidence="1">
    <location>
        <begin position="443"/>
        <end position="490"/>
    </location>
</feature>
<dbReference type="Proteomes" id="UP000293360">
    <property type="component" value="Unassembled WGS sequence"/>
</dbReference>
<evidence type="ECO:0000313" key="3">
    <source>
        <dbReference type="Proteomes" id="UP000293360"/>
    </source>
</evidence>
<sequence>MPHKLQQKNNHNHHHRHNSTGGLQDRGTRKRTTTPTPNSHNHKNGIVKVFGTIRRHNKRRTDGTAVPGKLRKEKRAAATLEHWAASYELSRWPDRPRGGGGGGGNDRCPTDGECEQELAQIWENNETYKNNNRLKAVTMQQHKSEGHPRFKSRPNPPHRQQPLTLRTPTPGREGSSAATNYAYPLCSPRSNRGENSLMPPGELRRGSQDSVGCGNDMYGSDDSSAVSPGAVTINVYRSTSLARGDVGRGASVREAPGRGKPTNLRTPYDVHDQGRDYFSGEGSGTLSRKASSRDKSKSRSHKRKSIKVVHHRRQTRYARPSIRGARASPTSTYYDSLNIHHPITTPGLLANLAYGGGDGIPQEAVTPFSSNAAFAAYPEKCPMPGCTSNKTVLPGSGLCEDCVSEFRPRESTFEMRISRPLIEEEEFKSMLRSTDNLRRVDTDKPAARVSSKFNRNFKLQPPPRREASKHDSAGSSASDKSHVGFQIALPRVPEPRQRRFTGELIDEYPDWGSSTSKGTWESYYSQDSCDSPTLSVKSWDPADSPSLRRNHPKHTWSSGSAPAGAPTYGDAVDIFDEFEDDIVQDYGEDDIYTEIHDIIDEYLKVDELDERANELRKEEAIASVSETVAEIDKAIKTFKQQTLEDTAPHQEGVPKRAKAVKKHRNTGDLKEAEVVVSSQTVANEAEEPEKHPSWDWI</sequence>
<evidence type="ECO:0000256" key="1">
    <source>
        <dbReference type="SAM" id="MobiDB-lite"/>
    </source>
</evidence>
<feature type="compositionally biased region" description="Basic residues" evidence="1">
    <location>
        <begin position="298"/>
        <end position="316"/>
    </location>
</feature>
<feature type="compositionally biased region" description="Basic and acidic residues" evidence="1">
    <location>
        <begin position="463"/>
        <end position="472"/>
    </location>
</feature>
<comment type="caution">
    <text evidence="2">The sequence shown here is derived from an EMBL/GenBank/DDBJ whole genome shotgun (WGS) entry which is preliminary data.</text>
</comment>
<feature type="compositionally biased region" description="Polar residues" evidence="1">
    <location>
        <begin position="512"/>
        <end position="536"/>
    </location>
</feature>
<feature type="region of interest" description="Disordered" evidence="1">
    <location>
        <begin position="91"/>
        <end position="111"/>
    </location>
</feature>
<feature type="region of interest" description="Disordered" evidence="1">
    <location>
        <begin position="244"/>
        <end position="317"/>
    </location>
</feature>
<accession>A0A4Q4TJU3</accession>
<feature type="region of interest" description="Disordered" evidence="1">
    <location>
        <begin position="139"/>
        <end position="225"/>
    </location>
</feature>
<dbReference type="EMBL" id="QJNU01000167">
    <property type="protein sequence ID" value="RYP05543.1"/>
    <property type="molecule type" value="Genomic_DNA"/>
</dbReference>
<feature type="region of interest" description="Disordered" evidence="1">
    <location>
        <begin position="643"/>
        <end position="665"/>
    </location>
</feature>
<organism evidence="2 3">
    <name type="scientific">Monosporascus ibericus</name>
    <dbReference type="NCBI Taxonomy" id="155417"/>
    <lineage>
        <taxon>Eukaryota</taxon>
        <taxon>Fungi</taxon>
        <taxon>Dikarya</taxon>
        <taxon>Ascomycota</taxon>
        <taxon>Pezizomycotina</taxon>
        <taxon>Sordariomycetes</taxon>
        <taxon>Xylariomycetidae</taxon>
        <taxon>Xylariales</taxon>
        <taxon>Xylariales incertae sedis</taxon>
        <taxon>Monosporascus</taxon>
    </lineage>
</organism>
<gene>
    <name evidence="2" type="ORF">DL764_003720</name>
</gene>
<protein>
    <submittedName>
        <fullName evidence="2">Uncharacterized protein</fullName>
    </submittedName>
</protein>
<reference evidence="2 3" key="1">
    <citation type="submission" date="2018-06" db="EMBL/GenBank/DDBJ databases">
        <title>Complete Genomes of Monosporascus.</title>
        <authorList>
            <person name="Robinson A.J."/>
            <person name="Natvig D.O."/>
        </authorList>
    </citation>
    <scope>NUCLEOTIDE SEQUENCE [LARGE SCALE GENOMIC DNA]</scope>
    <source>
        <strain evidence="2 3">CBS 110550</strain>
    </source>
</reference>